<evidence type="ECO:0000256" key="2">
    <source>
        <dbReference type="ARBA" id="ARBA00012483"/>
    </source>
</evidence>
<dbReference type="InParanoid" id="A0A068U1F4"/>
<evidence type="ECO:0000256" key="7">
    <source>
        <dbReference type="ARBA" id="ARBA00022833"/>
    </source>
</evidence>
<evidence type="ECO:0000256" key="8">
    <source>
        <dbReference type="PROSITE-ProRule" id="PRU00175"/>
    </source>
</evidence>
<dbReference type="Gene3D" id="3.30.40.10">
    <property type="entry name" value="Zinc/RING finger domain, C3HC4 (zinc finger)"/>
    <property type="match status" value="1"/>
</dbReference>
<keyword evidence="5 8" id="KW-0863">Zinc-finger</keyword>
<dbReference type="InterPro" id="IPR001841">
    <property type="entry name" value="Znf_RING"/>
</dbReference>
<dbReference type="SUPFAM" id="SSF57850">
    <property type="entry name" value="RING/U-box"/>
    <property type="match status" value="1"/>
</dbReference>
<dbReference type="EC" id="2.3.2.27" evidence="2"/>
<comment type="catalytic activity">
    <reaction evidence="1">
        <text>S-ubiquitinyl-[E2 ubiquitin-conjugating enzyme]-L-cysteine + [acceptor protein]-L-lysine = [E2 ubiquitin-conjugating enzyme]-L-cysteine + N(6)-ubiquitinyl-[acceptor protein]-L-lysine.</text>
        <dbReference type="EC" id="2.3.2.27"/>
    </reaction>
</comment>
<accession>A0A068U1F4</accession>
<dbReference type="OMA" id="HWECIIP"/>
<dbReference type="Pfam" id="PF13639">
    <property type="entry name" value="zf-RING_2"/>
    <property type="match status" value="1"/>
</dbReference>
<dbReference type="PROSITE" id="PS50089">
    <property type="entry name" value="ZF_RING_2"/>
    <property type="match status" value="1"/>
</dbReference>
<evidence type="ECO:0000259" key="9">
    <source>
        <dbReference type="PROSITE" id="PS50089"/>
    </source>
</evidence>
<reference evidence="11" key="1">
    <citation type="journal article" date="2014" name="Science">
        <title>The coffee genome provides insight into the convergent evolution of caffeine biosynthesis.</title>
        <authorList>
            <person name="Denoeud F."/>
            <person name="Carretero-Paulet L."/>
            <person name="Dereeper A."/>
            <person name="Droc G."/>
            <person name="Guyot R."/>
            <person name="Pietrella M."/>
            <person name="Zheng C."/>
            <person name="Alberti A."/>
            <person name="Anthony F."/>
            <person name="Aprea G."/>
            <person name="Aury J.M."/>
            <person name="Bento P."/>
            <person name="Bernard M."/>
            <person name="Bocs S."/>
            <person name="Campa C."/>
            <person name="Cenci A."/>
            <person name="Combes M.C."/>
            <person name="Crouzillat D."/>
            <person name="Da Silva C."/>
            <person name="Daddiego L."/>
            <person name="De Bellis F."/>
            <person name="Dussert S."/>
            <person name="Garsmeur O."/>
            <person name="Gayraud T."/>
            <person name="Guignon V."/>
            <person name="Jahn K."/>
            <person name="Jamilloux V."/>
            <person name="Joet T."/>
            <person name="Labadie K."/>
            <person name="Lan T."/>
            <person name="Leclercq J."/>
            <person name="Lepelley M."/>
            <person name="Leroy T."/>
            <person name="Li L.T."/>
            <person name="Librado P."/>
            <person name="Lopez L."/>
            <person name="Munoz A."/>
            <person name="Noel B."/>
            <person name="Pallavicini A."/>
            <person name="Perrotta G."/>
            <person name="Poncet V."/>
            <person name="Pot D."/>
            <person name="Priyono X."/>
            <person name="Rigoreau M."/>
            <person name="Rouard M."/>
            <person name="Rozas J."/>
            <person name="Tranchant-Dubreuil C."/>
            <person name="VanBuren R."/>
            <person name="Zhang Q."/>
            <person name="Andrade A.C."/>
            <person name="Argout X."/>
            <person name="Bertrand B."/>
            <person name="de Kochko A."/>
            <person name="Graziosi G."/>
            <person name="Henry R.J."/>
            <person name="Jayarama X."/>
            <person name="Ming R."/>
            <person name="Nagai C."/>
            <person name="Rounsley S."/>
            <person name="Sankoff D."/>
            <person name="Giuliano G."/>
            <person name="Albert V.A."/>
            <person name="Wincker P."/>
            <person name="Lashermes P."/>
        </authorList>
    </citation>
    <scope>NUCLEOTIDE SEQUENCE [LARGE SCALE GENOMIC DNA]</scope>
    <source>
        <strain evidence="11">cv. DH200-94</strain>
    </source>
</reference>
<sequence length="402" mass="44594">MAEVTDLRLSDQQNLSAPATIIGDSAVAFAEDEDEEPQPDVYALNFHSLSPPNPSFLIDDNLNFTAISESESGSQHSESVHSDQNFLYYSPEDDDDDDQMNFVTDLFATRHGIPDHGLCNSESGCTCLDEEPELVLGAQAECNGVAALPSMVGGLRIVNMESESDSEAAEIHSRVDRANDHDGLNPNYDDLDEFWDCPQFDSQRARAFFNEEFEWEEVNVRENLSSLIDRIEEISVSSDTENSTFDTGGGEHDEENARNVEWQVLLAVNNLEIAVGFDEYIVLFGEHVDAESTVKGGPPAAKSVVENLPSVVLTTEDLMANDVVCAVCKDEISLGVEVTRLPCSHHYHQDCIMPWLSIRNTCPLCRFELPTDDVDYERRKNRNGAGTSLIGDLQFSNYQLLP</sequence>
<dbReference type="FunFam" id="3.30.40.10:FF:000022">
    <property type="entry name" value="E3 ubiquitin-protein ligase RING1-like"/>
    <property type="match status" value="1"/>
</dbReference>
<keyword evidence="4" id="KW-0479">Metal-binding</keyword>
<keyword evidence="3" id="KW-0808">Transferase</keyword>
<dbReference type="GO" id="GO:0016567">
    <property type="term" value="P:protein ubiquitination"/>
    <property type="evidence" value="ECO:0007669"/>
    <property type="project" value="TreeGrafter"/>
</dbReference>
<protein>
    <recommendedName>
        <fullName evidence="2">RING-type E3 ubiquitin transferase</fullName>
        <ecNumber evidence="2">2.3.2.27</ecNumber>
    </recommendedName>
</protein>
<dbReference type="EMBL" id="HG739092">
    <property type="protein sequence ID" value="CDP02365.1"/>
    <property type="molecule type" value="Genomic_DNA"/>
</dbReference>
<evidence type="ECO:0000256" key="4">
    <source>
        <dbReference type="ARBA" id="ARBA00022723"/>
    </source>
</evidence>
<keyword evidence="7" id="KW-0862">Zinc</keyword>
<dbReference type="GO" id="GO:0005737">
    <property type="term" value="C:cytoplasm"/>
    <property type="evidence" value="ECO:0007669"/>
    <property type="project" value="TreeGrafter"/>
</dbReference>
<dbReference type="PhylomeDB" id="A0A068U1F4"/>
<evidence type="ECO:0000313" key="10">
    <source>
        <dbReference type="EMBL" id="CDP02365.1"/>
    </source>
</evidence>
<evidence type="ECO:0000256" key="5">
    <source>
        <dbReference type="ARBA" id="ARBA00022771"/>
    </source>
</evidence>
<name>A0A068U1F4_COFCA</name>
<dbReference type="Proteomes" id="UP000295252">
    <property type="component" value="Chromosome IX"/>
</dbReference>
<dbReference type="AlphaFoldDB" id="A0A068U1F4"/>
<keyword evidence="11" id="KW-1185">Reference proteome</keyword>
<dbReference type="Gramene" id="CDP02365">
    <property type="protein sequence ID" value="CDP02365"/>
    <property type="gene ID" value="GSCOC_T00039727001"/>
</dbReference>
<organism evidence="10 11">
    <name type="scientific">Coffea canephora</name>
    <name type="common">Robusta coffee</name>
    <dbReference type="NCBI Taxonomy" id="49390"/>
    <lineage>
        <taxon>Eukaryota</taxon>
        <taxon>Viridiplantae</taxon>
        <taxon>Streptophyta</taxon>
        <taxon>Embryophyta</taxon>
        <taxon>Tracheophyta</taxon>
        <taxon>Spermatophyta</taxon>
        <taxon>Magnoliopsida</taxon>
        <taxon>eudicotyledons</taxon>
        <taxon>Gunneridae</taxon>
        <taxon>Pentapetalae</taxon>
        <taxon>asterids</taxon>
        <taxon>lamiids</taxon>
        <taxon>Gentianales</taxon>
        <taxon>Rubiaceae</taxon>
        <taxon>Ixoroideae</taxon>
        <taxon>Gardenieae complex</taxon>
        <taxon>Bertiereae - Coffeeae clade</taxon>
        <taxon>Coffeeae</taxon>
        <taxon>Coffea</taxon>
    </lineage>
</organism>
<evidence type="ECO:0000256" key="1">
    <source>
        <dbReference type="ARBA" id="ARBA00000900"/>
    </source>
</evidence>
<dbReference type="SMART" id="SM00184">
    <property type="entry name" value="RING"/>
    <property type="match status" value="1"/>
</dbReference>
<evidence type="ECO:0000256" key="6">
    <source>
        <dbReference type="ARBA" id="ARBA00022786"/>
    </source>
</evidence>
<evidence type="ECO:0000313" key="11">
    <source>
        <dbReference type="Proteomes" id="UP000295252"/>
    </source>
</evidence>
<dbReference type="InterPro" id="IPR013083">
    <property type="entry name" value="Znf_RING/FYVE/PHD"/>
</dbReference>
<dbReference type="STRING" id="49390.A0A068U1F4"/>
<keyword evidence="6" id="KW-0833">Ubl conjugation pathway</keyword>
<evidence type="ECO:0000256" key="3">
    <source>
        <dbReference type="ARBA" id="ARBA00022679"/>
    </source>
</evidence>
<dbReference type="PANTHER" id="PTHR15710:SF217">
    <property type="entry name" value="E3 UBIQUITIN-PROTEIN LIGASE RDUF2"/>
    <property type="match status" value="1"/>
</dbReference>
<dbReference type="GO" id="GO:0061630">
    <property type="term" value="F:ubiquitin protein ligase activity"/>
    <property type="evidence" value="ECO:0007669"/>
    <property type="project" value="UniProtKB-EC"/>
</dbReference>
<dbReference type="GO" id="GO:0008270">
    <property type="term" value="F:zinc ion binding"/>
    <property type="evidence" value="ECO:0007669"/>
    <property type="project" value="UniProtKB-KW"/>
</dbReference>
<gene>
    <name evidence="10" type="ORF">GSCOC_T00039727001</name>
</gene>
<proteinExistence type="predicted"/>
<dbReference type="OrthoDB" id="8062037at2759"/>
<dbReference type="PANTHER" id="PTHR15710">
    <property type="entry name" value="E3 UBIQUITIN-PROTEIN LIGASE PRAJA"/>
    <property type="match status" value="1"/>
</dbReference>
<feature type="domain" description="RING-type" evidence="9">
    <location>
        <begin position="325"/>
        <end position="366"/>
    </location>
</feature>